<proteinExistence type="predicted"/>
<feature type="compositionally biased region" description="Low complexity" evidence="1">
    <location>
        <begin position="37"/>
        <end position="48"/>
    </location>
</feature>
<dbReference type="EMBL" id="HACG01038082">
    <property type="protein sequence ID" value="CEK84947.1"/>
    <property type="molecule type" value="Transcribed_RNA"/>
</dbReference>
<protein>
    <submittedName>
        <fullName evidence="2">Uncharacterized protein</fullName>
    </submittedName>
</protein>
<evidence type="ECO:0000256" key="1">
    <source>
        <dbReference type="SAM" id="MobiDB-lite"/>
    </source>
</evidence>
<gene>
    <name evidence="2" type="primary">ORF145413</name>
</gene>
<dbReference type="AlphaFoldDB" id="A0A0B7AWH0"/>
<accession>A0A0B7AWH0</accession>
<feature type="region of interest" description="Disordered" evidence="1">
    <location>
        <begin position="1"/>
        <end position="22"/>
    </location>
</feature>
<sequence length="54" mass="5934">MHNRQRKLGVVGQTQASRGSKRKTITYMEAKESAKRPSYVSSAVSPVAKISTPE</sequence>
<evidence type="ECO:0000313" key="2">
    <source>
        <dbReference type="EMBL" id="CEK84947.1"/>
    </source>
</evidence>
<feature type="region of interest" description="Disordered" evidence="1">
    <location>
        <begin position="35"/>
        <end position="54"/>
    </location>
</feature>
<name>A0A0B7AWH0_9EUPU</name>
<organism evidence="2">
    <name type="scientific">Arion vulgaris</name>
    <dbReference type="NCBI Taxonomy" id="1028688"/>
    <lineage>
        <taxon>Eukaryota</taxon>
        <taxon>Metazoa</taxon>
        <taxon>Spiralia</taxon>
        <taxon>Lophotrochozoa</taxon>
        <taxon>Mollusca</taxon>
        <taxon>Gastropoda</taxon>
        <taxon>Heterobranchia</taxon>
        <taxon>Euthyneura</taxon>
        <taxon>Panpulmonata</taxon>
        <taxon>Eupulmonata</taxon>
        <taxon>Stylommatophora</taxon>
        <taxon>Helicina</taxon>
        <taxon>Arionoidea</taxon>
        <taxon>Arionidae</taxon>
        <taxon>Arion</taxon>
    </lineage>
</organism>
<reference evidence="2" key="1">
    <citation type="submission" date="2014-12" db="EMBL/GenBank/DDBJ databases">
        <title>Insight into the proteome of Arion vulgaris.</title>
        <authorList>
            <person name="Aradska J."/>
            <person name="Bulat T."/>
            <person name="Smidak R."/>
            <person name="Sarate P."/>
            <person name="Gangsoo J."/>
            <person name="Sialana F."/>
            <person name="Bilban M."/>
            <person name="Lubec G."/>
        </authorList>
    </citation>
    <scope>NUCLEOTIDE SEQUENCE</scope>
    <source>
        <tissue evidence="2">Skin</tissue>
    </source>
</reference>